<feature type="domain" description="Kinesin motor" evidence="8">
    <location>
        <begin position="30"/>
        <end position="403"/>
    </location>
</feature>
<evidence type="ECO:0000313" key="9">
    <source>
        <dbReference type="EMBL" id="KAJ2802172.1"/>
    </source>
</evidence>
<dbReference type="Pfam" id="PF00225">
    <property type="entry name" value="Kinesin"/>
    <property type="match status" value="1"/>
</dbReference>
<dbReference type="GO" id="GO:0007018">
    <property type="term" value="P:microtubule-based movement"/>
    <property type="evidence" value="ECO:0007669"/>
    <property type="project" value="InterPro"/>
</dbReference>
<dbReference type="EMBL" id="JANBUO010000698">
    <property type="protein sequence ID" value="KAJ2802172.1"/>
    <property type="molecule type" value="Genomic_DNA"/>
</dbReference>
<dbReference type="GO" id="GO:0005524">
    <property type="term" value="F:ATP binding"/>
    <property type="evidence" value="ECO:0007669"/>
    <property type="project" value="UniProtKB-UniRule"/>
</dbReference>
<keyword evidence="3 6" id="KW-0067">ATP-binding</keyword>
<comment type="caution">
    <text evidence="9">The sequence shown here is derived from an EMBL/GenBank/DDBJ whole genome shotgun (WGS) entry which is preliminary data.</text>
</comment>
<evidence type="ECO:0000313" key="10">
    <source>
        <dbReference type="Proteomes" id="UP001140094"/>
    </source>
</evidence>
<evidence type="ECO:0000256" key="7">
    <source>
        <dbReference type="SAM" id="MobiDB-lite"/>
    </source>
</evidence>
<accession>A0A9W8LRF5</accession>
<feature type="compositionally biased region" description="Low complexity" evidence="7">
    <location>
        <begin position="444"/>
        <end position="466"/>
    </location>
</feature>
<feature type="compositionally biased region" description="Low complexity" evidence="7">
    <location>
        <begin position="924"/>
        <end position="950"/>
    </location>
</feature>
<dbReference type="SMART" id="SM00129">
    <property type="entry name" value="KISc"/>
    <property type="match status" value="1"/>
</dbReference>
<dbReference type="InterPro" id="IPR019821">
    <property type="entry name" value="Kinesin_motor_CS"/>
</dbReference>
<feature type="compositionally biased region" description="Low complexity" evidence="7">
    <location>
        <begin position="857"/>
        <end position="879"/>
    </location>
</feature>
<feature type="region of interest" description="Disordered" evidence="7">
    <location>
        <begin position="711"/>
        <end position="782"/>
    </location>
</feature>
<dbReference type="GO" id="GO:0008017">
    <property type="term" value="F:microtubule binding"/>
    <property type="evidence" value="ECO:0007669"/>
    <property type="project" value="InterPro"/>
</dbReference>
<dbReference type="PRINTS" id="PR00380">
    <property type="entry name" value="KINESINHEAVY"/>
</dbReference>
<feature type="compositionally biased region" description="Polar residues" evidence="7">
    <location>
        <begin position="843"/>
        <end position="855"/>
    </location>
</feature>
<dbReference type="Gene3D" id="3.40.850.10">
    <property type="entry name" value="Kinesin motor domain"/>
    <property type="match status" value="1"/>
</dbReference>
<proteinExistence type="inferred from homology"/>
<feature type="region of interest" description="Disordered" evidence="7">
    <location>
        <begin position="924"/>
        <end position="1053"/>
    </location>
</feature>
<dbReference type="GO" id="GO:0005874">
    <property type="term" value="C:microtubule"/>
    <property type="evidence" value="ECO:0007669"/>
    <property type="project" value="UniProtKB-KW"/>
</dbReference>
<feature type="compositionally biased region" description="Polar residues" evidence="7">
    <location>
        <begin position="1018"/>
        <end position="1035"/>
    </location>
</feature>
<sequence>MLAAAKVPMRPGNSASHGKPPSSDGSSEAAILVAVRVRPFSSKEQSMLPKQMNSQFGLTARNFMNYTEPSDTPQNTPTLRKVVHTIDDHVLVFDPPDENDGDRRAPVGASNKRHKDIRFVFDRVYGEESTQRDLYEGTTRGLLDSVMSGYNATVFAYGATGCGKTYTITGCPEDPGVIFLTMQELFERVNAAEDEKAIEVSLSYLEVYNETIRDLLVDDPAQAVPLALREDARQGVTVAGLSEHVPHGVDEVMGLMLRGNENRTMSPTEANAVSSRSHAVLQVHVRQKPKAGGLQTDVTTATLSIIDLAGSERATVARNNGTRMREGANINRSLLALANCINALCDQKTKRHIPYRDSKLTRLLKFSLGGNCRTVMITCVSPASTYYEETHNTLKYANRAKNIKTTVAKNTKSTQVHLAQYQGKIREQSDEIKRLQREIASLKSRPSAGAAAGANSRSSAQAAQAMAELRKQTQAIQVVQDMRNKMAAAYAPIREAKWEHASALTVGEWYDHHADALKGWREQFETAFQEQQHLFGGSGSDMDIDSDSVDGSSVLAKRSLVFRQQVDELLRDLTRERKTIGRHAEHSAQLIERNSYMADRAAQVPPSVQLTAEQRYHVDQEHRVLSLSAERGGLRRQVELGEHIASSLASQNTLLLRLTATCLCNLKRAAYDAQGAGPHSAGIARVLEQVYMQAISSFSEVTGAVRDSMKQVRDAGGPSKLAVNGSTLTPPSPYVPARNGTNGVAVGARAQSRSPNEVSDRARPAPRGAHSQANGTAAGSTRNANVAAISAAVAGTTRARRAAASAQSNGGSSSTVPPPGRHMRSSPPKRSQAVLGRTAVRINGTSTGEGSNGVRQRTAARAAHSTTSSSRGAAAATGRVPLRNGNSRHVPPAAAAATEAERNLVAAVSPPVRKATSFAVGDSLSATLPSPTTSTQSVSPVSSVGSWASAETSPHHEPLPAAARPLKGILKQSSSTATELTRANSGGSPDDGKPVPSAGPIRLGSVRRKSRQARIMANPTNRSSGTPTKPTNGTSRELFKSVAQTQPKRVPRR</sequence>
<dbReference type="Proteomes" id="UP001140094">
    <property type="component" value="Unassembled WGS sequence"/>
</dbReference>
<reference evidence="9" key="1">
    <citation type="submission" date="2022-07" db="EMBL/GenBank/DDBJ databases">
        <title>Phylogenomic reconstructions and comparative analyses of Kickxellomycotina fungi.</title>
        <authorList>
            <person name="Reynolds N.K."/>
            <person name="Stajich J.E."/>
            <person name="Barry K."/>
            <person name="Grigoriev I.V."/>
            <person name="Crous P."/>
            <person name="Smith M.E."/>
        </authorList>
    </citation>
    <scope>NUCLEOTIDE SEQUENCE</scope>
    <source>
        <strain evidence="9">NRRL 1565</strain>
    </source>
</reference>
<keyword evidence="4" id="KW-0175">Coiled coil</keyword>
<evidence type="ECO:0000256" key="3">
    <source>
        <dbReference type="ARBA" id="ARBA00022840"/>
    </source>
</evidence>
<evidence type="ECO:0000256" key="6">
    <source>
        <dbReference type="PROSITE-ProRule" id="PRU00283"/>
    </source>
</evidence>
<feature type="region of interest" description="Disordered" evidence="7">
    <location>
        <begin position="799"/>
        <end position="896"/>
    </location>
</feature>
<organism evidence="9 10">
    <name type="scientific">Coemansia guatemalensis</name>
    <dbReference type="NCBI Taxonomy" id="2761395"/>
    <lineage>
        <taxon>Eukaryota</taxon>
        <taxon>Fungi</taxon>
        <taxon>Fungi incertae sedis</taxon>
        <taxon>Zoopagomycota</taxon>
        <taxon>Kickxellomycotina</taxon>
        <taxon>Kickxellomycetes</taxon>
        <taxon>Kickxellales</taxon>
        <taxon>Kickxellaceae</taxon>
        <taxon>Coemansia</taxon>
    </lineage>
</organism>
<evidence type="ECO:0000259" key="8">
    <source>
        <dbReference type="PROSITE" id="PS50067"/>
    </source>
</evidence>
<name>A0A9W8LRF5_9FUNG</name>
<dbReference type="InterPro" id="IPR036961">
    <property type="entry name" value="Kinesin_motor_dom_sf"/>
</dbReference>
<dbReference type="SUPFAM" id="SSF52540">
    <property type="entry name" value="P-loop containing nucleoside triphosphate hydrolases"/>
    <property type="match status" value="1"/>
</dbReference>
<keyword evidence="10" id="KW-1185">Reference proteome</keyword>
<evidence type="ECO:0000256" key="2">
    <source>
        <dbReference type="ARBA" id="ARBA00022741"/>
    </source>
</evidence>
<feature type="binding site" evidence="6">
    <location>
        <begin position="158"/>
        <end position="165"/>
    </location>
    <ligand>
        <name>ATP</name>
        <dbReference type="ChEBI" id="CHEBI:30616"/>
    </ligand>
</feature>
<dbReference type="PANTHER" id="PTHR47968">
    <property type="entry name" value="CENTROMERE PROTEIN E"/>
    <property type="match status" value="1"/>
</dbReference>
<evidence type="ECO:0000256" key="5">
    <source>
        <dbReference type="ARBA" id="ARBA00023175"/>
    </source>
</evidence>
<dbReference type="GO" id="GO:0003777">
    <property type="term" value="F:microtubule motor activity"/>
    <property type="evidence" value="ECO:0007669"/>
    <property type="project" value="InterPro"/>
</dbReference>
<dbReference type="InterPro" id="IPR027417">
    <property type="entry name" value="P-loop_NTPase"/>
</dbReference>
<evidence type="ECO:0000256" key="1">
    <source>
        <dbReference type="ARBA" id="ARBA00022701"/>
    </source>
</evidence>
<protein>
    <submittedName>
        <fullName evidence="9">Tubulin-dependent ATPase kip3</fullName>
    </submittedName>
</protein>
<dbReference type="InterPro" id="IPR001752">
    <property type="entry name" value="Kinesin_motor_dom"/>
</dbReference>
<keyword evidence="5 6" id="KW-0505">Motor protein</keyword>
<evidence type="ECO:0000256" key="4">
    <source>
        <dbReference type="ARBA" id="ARBA00023054"/>
    </source>
</evidence>
<dbReference type="InterPro" id="IPR027640">
    <property type="entry name" value="Kinesin-like_fam"/>
</dbReference>
<feature type="region of interest" description="Disordered" evidence="7">
    <location>
        <begin position="443"/>
        <end position="466"/>
    </location>
</feature>
<dbReference type="CDD" id="cd01370">
    <property type="entry name" value="KISc_KIP3_like"/>
    <property type="match status" value="1"/>
</dbReference>
<dbReference type="PANTHER" id="PTHR47968:SF13">
    <property type="entry name" value="KINESIN-LIKE PROTEIN KIF19 ISOFORM X1"/>
    <property type="match status" value="1"/>
</dbReference>
<dbReference type="PROSITE" id="PS00411">
    <property type="entry name" value="KINESIN_MOTOR_1"/>
    <property type="match status" value="1"/>
</dbReference>
<feature type="compositionally biased region" description="Low complexity" evidence="7">
    <location>
        <begin position="799"/>
        <end position="815"/>
    </location>
</feature>
<dbReference type="OrthoDB" id="3176171at2759"/>
<feature type="region of interest" description="Disordered" evidence="7">
    <location>
        <begin position="1"/>
        <end position="26"/>
    </location>
</feature>
<keyword evidence="2 6" id="KW-0547">Nucleotide-binding</keyword>
<feature type="compositionally biased region" description="Polar residues" evidence="7">
    <location>
        <begin position="971"/>
        <end position="987"/>
    </location>
</feature>
<gene>
    <name evidence="9" type="primary">KIP3</name>
    <name evidence="9" type="ORF">H4R20_003386</name>
</gene>
<feature type="compositionally biased region" description="Polar residues" evidence="7">
    <location>
        <begin position="771"/>
        <end position="781"/>
    </location>
</feature>
<keyword evidence="1" id="KW-0493">Microtubule</keyword>
<dbReference type="PROSITE" id="PS50067">
    <property type="entry name" value="KINESIN_MOTOR_2"/>
    <property type="match status" value="1"/>
</dbReference>
<comment type="similarity">
    <text evidence="6">Belongs to the TRAFAC class myosin-kinesin ATPase superfamily. Kinesin family.</text>
</comment>
<dbReference type="AlphaFoldDB" id="A0A9W8LRF5"/>